<protein>
    <submittedName>
        <fullName evidence="1">Uncharacterized protein</fullName>
    </submittedName>
</protein>
<dbReference type="EMBL" id="JAANXD010000024">
    <property type="protein sequence ID" value="MBS1257405.1"/>
    <property type="molecule type" value="Genomic_DNA"/>
</dbReference>
<evidence type="ECO:0000313" key="2">
    <source>
        <dbReference type="Proteomes" id="UP000722750"/>
    </source>
</evidence>
<accession>A0A941VZW8</accession>
<dbReference type="AlphaFoldDB" id="A0A941VZW8"/>
<comment type="caution">
    <text evidence="1">The sequence shown here is derived from an EMBL/GenBank/DDBJ whole genome shotgun (WGS) entry which is preliminary data.</text>
</comment>
<sequence length="69" mass="8003">MLNINKSIILDESQKPIAVQIPIKEFEHLEEIIENYGLSKLIDDVSHDERLSVKDAKKHYQSLKQNVES</sequence>
<dbReference type="Pfam" id="PF18506">
    <property type="entry name" value="RelB-like"/>
    <property type="match status" value="1"/>
</dbReference>
<proteinExistence type="predicted"/>
<organism evidence="1 2">
    <name type="scientific">Candidatus Scalindua arabica</name>
    <dbReference type="NCBI Taxonomy" id="1127984"/>
    <lineage>
        <taxon>Bacteria</taxon>
        <taxon>Pseudomonadati</taxon>
        <taxon>Planctomycetota</taxon>
        <taxon>Candidatus Brocadiia</taxon>
        <taxon>Candidatus Brocadiales</taxon>
        <taxon>Candidatus Scalinduaceae</taxon>
        <taxon>Candidatus Scalindua</taxon>
    </lineage>
</organism>
<dbReference type="Proteomes" id="UP000722750">
    <property type="component" value="Unassembled WGS sequence"/>
</dbReference>
<evidence type="ECO:0000313" key="1">
    <source>
        <dbReference type="EMBL" id="MBS1257405.1"/>
    </source>
</evidence>
<gene>
    <name evidence="1" type="ORF">MAG551_00447</name>
</gene>
<name>A0A941VZW8_9BACT</name>
<dbReference type="InterPro" id="IPR049537">
    <property type="entry name" value="RelB-like"/>
</dbReference>
<reference evidence="1" key="1">
    <citation type="journal article" date="2021" name="ISME J.">
        <title>Fine-scale metabolic discontinuity in a stratified prokaryote microbiome of a Red Sea deep halocline.</title>
        <authorList>
            <person name="Michoud G."/>
            <person name="Ngugi D.K."/>
            <person name="Barozzi A."/>
            <person name="Merlino G."/>
            <person name="Calleja M.L."/>
            <person name="Delgado-Huertas A."/>
            <person name="Moran X.A.G."/>
            <person name="Daffonchio D."/>
        </authorList>
    </citation>
    <scope>NUCLEOTIDE SEQUENCE</scope>
    <source>
        <strain evidence="1">SuakinDeep_MAG55_1</strain>
    </source>
</reference>